<dbReference type="PANTHER" id="PTHR43581:SF2">
    <property type="entry name" value="EXCINUCLEASE ATPASE SUBUNIT"/>
    <property type="match status" value="1"/>
</dbReference>
<dbReference type="AlphaFoldDB" id="A0A6N2SDI4"/>
<organism evidence="2">
    <name type="scientific">[Clostridium] nexile</name>
    <dbReference type="NCBI Taxonomy" id="29361"/>
    <lineage>
        <taxon>Bacteria</taxon>
        <taxon>Bacillati</taxon>
        <taxon>Bacillota</taxon>
        <taxon>Clostridia</taxon>
        <taxon>Lachnospirales</taxon>
        <taxon>Lachnospiraceae</taxon>
        <taxon>Tyzzerella</taxon>
    </lineage>
</organism>
<dbReference type="InterPro" id="IPR027417">
    <property type="entry name" value="P-loop_NTPase"/>
</dbReference>
<dbReference type="InterPro" id="IPR003959">
    <property type="entry name" value="ATPase_AAA_core"/>
</dbReference>
<dbReference type="Pfam" id="PF13304">
    <property type="entry name" value="AAA_21"/>
    <property type="match status" value="1"/>
</dbReference>
<dbReference type="InterPro" id="IPR051396">
    <property type="entry name" value="Bact_Antivir_Def_Nuclease"/>
</dbReference>
<dbReference type="SUPFAM" id="SSF52540">
    <property type="entry name" value="P-loop containing nucleoside triphosphate hydrolases"/>
    <property type="match status" value="1"/>
</dbReference>
<protein>
    <submittedName>
        <fullName evidence="2">Recombination protein F</fullName>
    </submittedName>
</protein>
<reference evidence="2" key="1">
    <citation type="submission" date="2019-11" db="EMBL/GenBank/DDBJ databases">
        <authorList>
            <person name="Feng L."/>
        </authorList>
    </citation>
    <scope>NUCLEOTIDE SEQUENCE</scope>
    <source>
        <strain evidence="2">CnexileLFYP112</strain>
    </source>
</reference>
<accession>A0A6N2SDI4</accession>
<name>A0A6N2SDI4_9FIRM</name>
<dbReference type="Gene3D" id="3.40.50.300">
    <property type="entry name" value="P-loop containing nucleotide triphosphate hydrolases"/>
    <property type="match status" value="1"/>
</dbReference>
<dbReference type="EMBL" id="CACRTG010000003">
    <property type="protein sequence ID" value="VYS91276.1"/>
    <property type="molecule type" value="Genomic_DNA"/>
</dbReference>
<sequence>MGTAKTVSEVKIMPLTKMEAENFTVFEKISIPFCRGLNVLVGENGVGKTHVMKIAYAACQASKHDVSFSQKSVMLFRPDQSSIGRLVNRRKNGNNTAKISVESDVAKIGMSFSIKTKKWDAEIKTEPNWEKQMSDLTSVFIPAKEILSNAWNLDAAVKMGNVEFDDTYLDIIAAAKIDISRGVDTGARKKYLELLQKISSGKVALHDDRFYLKPGTQARLEFNLVAEGLRKIALLWQLIKNGTLERGSVLFWDEPEANINPKYIPVLAELLIMLEREGVQIFVSTHDYFLSKYIEVKKKKDSEIQYISLYKDKTSIIKCEVEKEFELLEHNAIMDTFRQLYREEIGVVLQ</sequence>
<feature type="domain" description="ATPase AAA-type core" evidence="1">
    <location>
        <begin position="37"/>
        <end position="290"/>
    </location>
</feature>
<gene>
    <name evidence="2" type="ORF">CNLFYP112_01270</name>
</gene>
<evidence type="ECO:0000313" key="2">
    <source>
        <dbReference type="EMBL" id="VYS91276.1"/>
    </source>
</evidence>
<evidence type="ECO:0000259" key="1">
    <source>
        <dbReference type="Pfam" id="PF13304"/>
    </source>
</evidence>
<dbReference type="GO" id="GO:0016887">
    <property type="term" value="F:ATP hydrolysis activity"/>
    <property type="evidence" value="ECO:0007669"/>
    <property type="project" value="InterPro"/>
</dbReference>
<dbReference type="PANTHER" id="PTHR43581">
    <property type="entry name" value="ATP/GTP PHOSPHATASE"/>
    <property type="match status" value="1"/>
</dbReference>
<proteinExistence type="predicted"/>
<dbReference type="GO" id="GO:0005524">
    <property type="term" value="F:ATP binding"/>
    <property type="evidence" value="ECO:0007669"/>
    <property type="project" value="InterPro"/>
</dbReference>